<sequence>MGSPKQDLRPAPGLRPVRRRRRAAPPVPRPDVPAYRAAVTELLDELAGYAGPDRTGAATAILTRRLAEPVYAGLLAATPRGRHAVLGDLLHAVLRRPGELVPLVRVQLLAQIDALWWGRSPAYPSGAELTAAPDLVDLDPLRRAGRLGFRYRRQPTNLVGRAIRSAHRRAVGRGLWPERAPSTAGLRYPRTRPEAVALLNQVARRFAELAPAGTPPLWVTSLARSTRHQDRLTRLGYPTMPASAHCSGYAVDVELAWYGRYGARHVLAAELLARQDAGQINVIDEGQVWHVCLSPAALPALRRDFDAALGG</sequence>
<accession>A0A8J4AHP7</accession>
<evidence type="ECO:0000313" key="3">
    <source>
        <dbReference type="Proteomes" id="UP000614996"/>
    </source>
</evidence>
<keyword evidence="3" id="KW-1185">Reference proteome</keyword>
<evidence type="ECO:0000256" key="1">
    <source>
        <dbReference type="SAM" id="MobiDB-lite"/>
    </source>
</evidence>
<reference evidence="3" key="1">
    <citation type="journal article" date="2021" name="Int. J. Syst. Evol. Microbiol.">
        <title>Actinocatenispora comari sp. nov., an endophytic actinomycete isolated from aerial parts of Comarum salesowianum.</title>
        <authorList>
            <person name="Oyunbileg N."/>
            <person name="Iizaka Y."/>
            <person name="Hamada M."/>
            <person name="Davaapurev B.O."/>
            <person name="Fukumoto A."/>
            <person name="Tsetseg B."/>
            <person name="Kato F."/>
            <person name="Tamura T."/>
            <person name="Batkhuu J."/>
            <person name="Anzai Y."/>
        </authorList>
    </citation>
    <scope>NUCLEOTIDE SEQUENCE [LARGE SCALE GENOMIC DNA]</scope>
    <source>
        <strain evidence="3">NUM-2625</strain>
    </source>
</reference>
<feature type="region of interest" description="Disordered" evidence="1">
    <location>
        <begin position="1"/>
        <end position="32"/>
    </location>
</feature>
<dbReference type="InterPro" id="IPR043769">
    <property type="entry name" value="DUF5715"/>
</dbReference>
<dbReference type="AlphaFoldDB" id="A0A8J4AHP7"/>
<dbReference type="Pfam" id="PF18979">
    <property type="entry name" value="DUF5715"/>
    <property type="match status" value="1"/>
</dbReference>
<organism evidence="2 3">
    <name type="scientific">Actinocatenispora comari</name>
    <dbReference type="NCBI Taxonomy" id="2807577"/>
    <lineage>
        <taxon>Bacteria</taxon>
        <taxon>Bacillati</taxon>
        <taxon>Actinomycetota</taxon>
        <taxon>Actinomycetes</taxon>
        <taxon>Micromonosporales</taxon>
        <taxon>Micromonosporaceae</taxon>
        <taxon>Actinocatenispora</taxon>
    </lineage>
</organism>
<evidence type="ECO:0000313" key="2">
    <source>
        <dbReference type="EMBL" id="GIL30889.1"/>
    </source>
</evidence>
<gene>
    <name evidence="2" type="ORF">NUM_61430</name>
</gene>
<name>A0A8J4AHP7_9ACTN</name>
<proteinExistence type="predicted"/>
<comment type="caution">
    <text evidence="2">The sequence shown here is derived from an EMBL/GenBank/DDBJ whole genome shotgun (WGS) entry which is preliminary data.</text>
</comment>
<dbReference type="EMBL" id="BOPO01000128">
    <property type="protein sequence ID" value="GIL30889.1"/>
    <property type="molecule type" value="Genomic_DNA"/>
</dbReference>
<protein>
    <submittedName>
        <fullName evidence="2">Uncharacterized protein</fullName>
    </submittedName>
</protein>
<dbReference type="Proteomes" id="UP000614996">
    <property type="component" value="Unassembled WGS sequence"/>
</dbReference>
<dbReference type="RefSeq" id="WP_207128482.1">
    <property type="nucleotide sequence ID" value="NZ_BOPO01000128.1"/>
</dbReference>